<dbReference type="Pfam" id="PF00406">
    <property type="entry name" value="ADK"/>
    <property type="match status" value="2"/>
</dbReference>
<dbReference type="GO" id="GO:0006139">
    <property type="term" value="P:nucleobase-containing compound metabolic process"/>
    <property type="evidence" value="ECO:0007669"/>
    <property type="project" value="InterPro"/>
</dbReference>
<reference evidence="5" key="1">
    <citation type="submission" date="2021-01" db="EMBL/GenBank/DDBJ databases">
        <authorList>
            <person name="Corre E."/>
            <person name="Pelletier E."/>
            <person name="Niang G."/>
            <person name="Scheremetjew M."/>
            <person name="Finn R."/>
            <person name="Kale V."/>
            <person name="Holt S."/>
            <person name="Cochrane G."/>
            <person name="Meng A."/>
            <person name="Brown T."/>
            <person name="Cohen L."/>
        </authorList>
    </citation>
    <scope>NUCLEOTIDE SEQUENCE</scope>
    <source>
        <strain evidence="5">CCMP 769</strain>
    </source>
</reference>
<sequence>MASLGRGPRSWMMLARPQINQKRMTSSRSFEAGLNTYRRSTLNSVSVDDMIESGGGLVSSSSIESELNAISERQGATPSRLGTSLSIEDGMSSLKDMSTPGKYGRSAAEDIPHLESLSPSASHEELVVDAKRCMQTGALVPDSIVLRLLKDRMSKPDCKQHGWLLDGFPRTLSQVDALEEARLVPDVVVFLKVSDADVLDRLSYRRSDPETGTIYNLKHKAPSCPIVTDRLVRRDDDCEPVIKSRLSTFYRSTAPVLARFREKDVAVLDVEAGNEFSQDDVFRKVRGAIIGHFISKSTVESAYSARPVRIAIMGPPGCGKGTQAEQLRSSFGVVHISIGDLLRDMVAGS</sequence>
<dbReference type="PANTHER" id="PTHR23359">
    <property type="entry name" value="NUCLEOTIDE KINASE"/>
    <property type="match status" value="1"/>
</dbReference>
<name>A0A7S2ZJT9_9RHOD</name>
<gene>
    <name evidence="5" type="ORF">RMAR00112_LOCUS10421</name>
</gene>
<dbReference type="HAMAP" id="MF_00235">
    <property type="entry name" value="Adenylate_kinase_Adk"/>
    <property type="match status" value="1"/>
</dbReference>
<evidence type="ECO:0000256" key="1">
    <source>
        <dbReference type="ARBA" id="ARBA00022679"/>
    </source>
</evidence>
<dbReference type="GO" id="GO:0019205">
    <property type="term" value="F:nucleobase-containing compound kinase activity"/>
    <property type="evidence" value="ECO:0007669"/>
    <property type="project" value="InterPro"/>
</dbReference>
<dbReference type="AlphaFoldDB" id="A0A7S2ZJT9"/>
<evidence type="ECO:0000256" key="2">
    <source>
        <dbReference type="ARBA" id="ARBA00022741"/>
    </source>
</evidence>
<evidence type="ECO:0000256" key="3">
    <source>
        <dbReference type="ARBA" id="ARBA00022777"/>
    </source>
</evidence>
<comment type="similarity">
    <text evidence="4">Belongs to the adenylate kinase family.</text>
</comment>
<dbReference type="EMBL" id="HBHW01013346">
    <property type="protein sequence ID" value="CAE0042456.1"/>
    <property type="molecule type" value="Transcribed_RNA"/>
</dbReference>
<keyword evidence="2" id="KW-0547">Nucleotide-binding</keyword>
<proteinExistence type="inferred from homology"/>
<protein>
    <recommendedName>
        <fullName evidence="6">Adenylate kinase active site lid domain-containing protein</fullName>
    </recommendedName>
</protein>
<dbReference type="CDD" id="cd01428">
    <property type="entry name" value="ADK"/>
    <property type="match status" value="1"/>
</dbReference>
<keyword evidence="3 4" id="KW-0418">Kinase</keyword>
<dbReference type="PRINTS" id="PR00094">
    <property type="entry name" value="ADENYLTKNASE"/>
</dbReference>
<evidence type="ECO:0000256" key="4">
    <source>
        <dbReference type="RuleBase" id="RU003330"/>
    </source>
</evidence>
<dbReference type="GO" id="GO:0005524">
    <property type="term" value="F:ATP binding"/>
    <property type="evidence" value="ECO:0007669"/>
    <property type="project" value="InterPro"/>
</dbReference>
<accession>A0A7S2ZJT9</accession>
<dbReference type="InterPro" id="IPR033690">
    <property type="entry name" value="Adenylat_kinase_CS"/>
</dbReference>
<dbReference type="SUPFAM" id="SSF52540">
    <property type="entry name" value="P-loop containing nucleoside triphosphate hydrolases"/>
    <property type="match status" value="2"/>
</dbReference>
<organism evidence="5">
    <name type="scientific">Rhodosorus marinus</name>
    <dbReference type="NCBI Taxonomy" id="101924"/>
    <lineage>
        <taxon>Eukaryota</taxon>
        <taxon>Rhodophyta</taxon>
        <taxon>Stylonematophyceae</taxon>
        <taxon>Stylonematales</taxon>
        <taxon>Stylonemataceae</taxon>
        <taxon>Rhodosorus</taxon>
    </lineage>
</organism>
<dbReference type="InterPro" id="IPR027417">
    <property type="entry name" value="P-loop_NTPase"/>
</dbReference>
<keyword evidence="1 4" id="KW-0808">Transferase</keyword>
<dbReference type="InterPro" id="IPR000850">
    <property type="entry name" value="Adenylat/UMP-CMP_kin"/>
</dbReference>
<dbReference type="PROSITE" id="PS00113">
    <property type="entry name" value="ADENYLATE_KINASE"/>
    <property type="match status" value="1"/>
</dbReference>
<dbReference type="Gene3D" id="3.40.50.300">
    <property type="entry name" value="P-loop containing nucleotide triphosphate hydrolases"/>
    <property type="match status" value="2"/>
</dbReference>
<evidence type="ECO:0000313" key="5">
    <source>
        <dbReference type="EMBL" id="CAE0042456.1"/>
    </source>
</evidence>
<evidence type="ECO:0008006" key="6">
    <source>
        <dbReference type="Google" id="ProtNLM"/>
    </source>
</evidence>